<evidence type="ECO:0000256" key="2">
    <source>
        <dbReference type="ARBA" id="ARBA00023015"/>
    </source>
</evidence>
<dbReference type="InterPro" id="IPR036390">
    <property type="entry name" value="WH_DNA-bd_sf"/>
</dbReference>
<name>A0A1G8ZY54_9LACT</name>
<gene>
    <name evidence="5" type="ORF">SAMN04488098_101710</name>
</gene>
<comment type="similarity">
    <text evidence="1">Belongs to the BlaI transcriptional regulatory family.</text>
</comment>
<dbReference type="NCBIfam" id="TIGR02698">
    <property type="entry name" value="CopY_TcrY"/>
    <property type="match status" value="1"/>
</dbReference>
<protein>
    <submittedName>
        <fullName evidence="5">Copper transport repressor, CopY/TcrY family</fullName>
    </submittedName>
</protein>
<dbReference type="RefSeq" id="WP_091266438.1">
    <property type="nucleotide sequence ID" value="NZ_FNFK01000017.1"/>
</dbReference>
<dbReference type="InterPro" id="IPR036388">
    <property type="entry name" value="WH-like_DNA-bd_sf"/>
</dbReference>
<evidence type="ECO:0000313" key="5">
    <source>
        <dbReference type="EMBL" id="SDK20062.1"/>
    </source>
</evidence>
<keyword evidence="3" id="KW-0238">DNA-binding</keyword>
<keyword evidence="4" id="KW-0804">Transcription</keyword>
<dbReference type="Gene3D" id="1.10.10.10">
    <property type="entry name" value="Winged helix-like DNA-binding domain superfamily/Winged helix DNA-binding domain"/>
    <property type="match status" value="1"/>
</dbReference>
<dbReference type="GO" id="GO:0003677">
    <property type="term" value="F:DNA binding"/>
    <property type="evidence" value="ECO:0007669"/>
    <property type="project" value="UniProtKB-KW"/>
</dbReference>
<dbReference type="PIRSF" id="PIRSF019455">
    <property type="entry name" value="CopR_AtkY"/>
    <property type="match status" value="1"/>
</dbReference>
<keyword evidence="6" id="KW-1185">Reference proteome</keyword>
<dbReference type="EMBL" id="FNFK01000017">
    <property type="protein sequence ID" value="SDK20062.1"/>
    <property type="molecule type" value="Genomic_DNA"/>
</dbReference>
<dbReference type="SUPFAM" id="SSF46785">
    <property type="entry name" value="Winged helix' DNA-binding domain"/>
    <property type="match status" value="1"/>
</dbReference>
<evidence type="ECO:0000256" key="3">
    <source>
        <dbReference type="ARBA" id="ARBA00023125"/>
    </source>
</evidence>
<evidence type="ECO:0000256" key="4">
    <source>
        <dbReference type="ARBA" id="ARBA00023163"/>
    </source>
</evidence>
<evidence type="ECO:0000256" key="1">
    <source>
        <dbReference type="ARBA" id="ARBA00011046"/>
    </source>
</evidence>
<sequence length="141" mass="16011">MKDIQISPSEWEVMRVVWTTHPITSKEISRILNEKKDWKLATTKTLIGRLVKKGMLTTAQNGRQYDYSPAVTEDESLKEASEHLLNQVCTRKVGELIEMMLESRTLSIKDLESLEKIIQMKKENAPEVVVCGCIPGQCTCS</sequence>
<dbReference type="InterPro" id="IPR014071">
    <property type="entry name" value="Cu_transp_CopY/TcrY"/>
</dbReference>
<dbReference type="Proteomes" id="UP000199433">
    <property type="component" value="Unassembled WGS sequence"/>
</dbReference>
<dbReference type="OrthoDB" id="1849040at2"/>
<dbReference type="GO" id="GO:0045892">
    <property type="term" value="P:negative regulation of DNA-templated transcription"/>
    <property type="evidence" value="ECO:0007669"/>
    <property type="project" value="InterPro"/>
</dbReference>
<dbReference type="STRING" id="426701.SAMN04488098_101710"/>
<organism evidence="5 6">
    <name type="scientific">Alkalibacterium thalassium</name>
    <dbReference type="NCBI Taxonomy" id="426701"/>
    <lineage>
        <taxon>Bacteria</taxon>
        <taxon>Bacillati</taxon>
        <taxon>Bacillota</taxon>
        <taxon>Bacilli</taxon>
        <taxon>Lactobacillales</taxon>
        <taxon>Carnobacteriaceae</taxon>
        <taxon>Alkalibacterium</taxon>
    </lineage>
</organism>
<accession>A0A1G8ZY54</accession>
<dbReference type="AlphaFoldDB" id="A0A1G8ZY54"/>
<dbReference type="Pfam" id="PF03965">
    <property type="entry name" value="Penicillinase_R"/>
    <property type="match status" value="1"/>
</dbReference>
<reference evidence="6" key="1">
    <citation type="submission" date="2016-10" db="EMBL/GenBank/DDBJ databases">
        <authorList>
            <person name="Varghese N."/>
            <person name="Submissions S."/>
        </authorList>
    </citation>
    <scope>NUCLEOTIDE SEQUENCE [LARGE SCALE GENOMIC DNA]</scope>
    <source>
        <strain evidence="6">DSM 19181</strain>
    </source>
</reference>
<dbReference type="InterPro" id="IPR005650">
    <property type="entry name" value="BlaI_family"/>
</dbReference>
<evidence type="ECO:0000313" key="6">
    <source>
        <dbReference type="Proteomes" id="UP000199433"/>
    </source>
</evidence>
<keyword evidence="2" id="KW-0805">Transcription regulation</keyword>
<proteinExistence type="inferred from homology"/>